<reference evidence="5 6" key="1">
    <citation type="journal article" date="2023" name="Plants (Basel)">
        <title>Bridging the Gap: Combining Genomics and Transcriptomics Approaches to Understand Stylosanthes scabra, an Orphan Legume from the Brazilian Caatinga.</title>
        <authorList>
            <person name="Ferreira-Neto J.R.C."/>
            <person name="da Silva M.D."/>
            <person name="Binneck E."/>
            <person name="de Melo N.F."/>
            <person name="da Silva R.H."/>
            <person name="de Melo A.L.T.M."/>
            <person name="Pandolfi V."/>
            <person name="Bustamante F.O."/>
            <person name="Brasileiro-Vidal A.C."/>
            <person name="Benko-Iseppon A.M."/>
        </authorList>
    </citation>
    <scope>NUCLEOTIDE SEQUENCE [LARGE SCALE GENOMIC DNA]</scope>
    <source>
        <tissue evidence="5">Leaves</tissue>
    </source>
</reference>
<dbReference type="EMBL" id="JASCZI010181659">
    <property type="protein sequence ID" value="MED6185176.1"/>
    <property type="molecule type" value="Genomic_DNA"/>
</dbReference>
<evidence type="ECO:0000256" key="2">
    <source>
        <dbReference type="ARBA" id="ARBA00023242"/>
    </source>
</evidence>
<organism evidence="5 6">
    <name type="scientific">Stylosanthes scabra</name>
    <dbReference type="NCBI Taxonomy" id="79078"/>
    <lineage>
        <taxon>Eukaryota</taxon>
        <taxon>Viridiplantae</taxon>
        <taxon>Streptophyta</taxon>
        <taxon>Embryophyta</taxon>
        <taxon>Tracheophyta</taxon>
        <taxon>Spermatophyta</taxon>
        <taxon>Magnoliopsida</taxon>
        <taxon>eudicotyledons</taxon>
        <taxon>Gunneridae</taxon>
        <taxon>Pentapetalae</taxon>
        <taxon>rosids</taxon>
        <taxon>fabids</taxon>
        <taxon>Fabales</taxon>
        <taxon>Fabaceae</taxon>
        <taxon>Papilionoideae</taxon>
        <taxon>50 kb inversion clade</taxon>
        <taxon>dalbergioids sensu lato</taxon>
        <taxon>Dalbergieae</taxon>
        <taxon>Pterocarpus clade</taxon>
        <taxon>Stylosanthes</taxon>
    </lineage>
</organism>
<accession>A0ABU6WH13</accession>
<dbReference type="InterPro" id="IPR040418">
    <property type="entry name" value="CRWN"/>
</dbReference>
<comment type="similarity">
    <text evidence="4">Belongs to the CRWN family.</text>
</comment>
<protein>
    <submittedName>
        <fullName evidence="5">Uncharacterized protein</fullName>
    </submittedName>
</protein>
<keyword evidence="6" id="KW-1185">Reference proteome</keyword>
<keyword evidence="2" id="KW-0539">Nucleus</keyword>
<dbReference type="Proteomes" id="UP001341840">
    <property type="component" value="Unassembled WGS sequence"/>
</dbReference>
<keyword evidence="1" id="KW-0175">Coiled coil</keyword>
<evidence type="ECO:0000256" key="4">
    <source>
        <dbReference type="ARBA" id="ARBA00024208"/>
    </source>
</evidence>
<proteinExistence type="inferred from homology"/>
<sequence>MFTLLKKAWPMASSFTPHQGGVAASSVPSPPPPLVSLSEATREAGVAVGFDAGSVDDWKKFREVGFLDEAVMQRKDHEALLQRVSRLEKELYDYQYNMGILLIEEKEWNSKFDQLRQE</sequence>
<name>A0ABU6WH13_9FABA</name>
<comment type="subcellular location">
    <subcellularLocation>
        <location evidence="3">Nucleus lamina</location>
    </subcellularLocation>
</comment>
<gene>
    <name evidence="5" type="ORF">PIB30_054524</name>
</gene>
<comment type="caution">
    <text evidence="5">The sequence shown here is derived from an EMBL/GenBank/DDBJ whole genome shotgun (WGS) entry which is preliminary data.</text>
</comment>
<dbReference type="PANTHER" id="PTHR31908:SF9">
    <property type="entry name" value="PROTEIN CROWDED NUCLEI 3"/>
    <property type="match status" value="1"/>
</dbReference>
<dbReference type="PANTHER" id="PTHR31908">
    <property type="entry name" value="PROTEIN CROWDED NUCLEI 4"/>
    <property type="match status" value="1"/>
</dbReference>
<evidence type="ECO:0000256" key="3">
    <source>
        <dbReference type="ARBA" id="ARBA00024186"/>
    </source>
</evidence>
<evidence type="ECO:0000313" key="5">
    <source>
        <dbReference type="EMBL" id="MED6185176.1"/>
    </source>
</evidence>
<evidence type="ECO:0000313" key="6">
    <source>
        <dbReference type="Proteomes" id="UP001341840"/>
    </source>
</evidence>
<evidence type="ECO:0000256" key="1">
    <source>
        <dbReference type="ARBA" id="ARBA00023054"/>
    </source>
</evidence>